<evidence type="ECO:0000256" key="10">
    <source>
        <dbReference type="ARBA" id="ARBA00075110"/>
    </source>
</evidence>
<dbReference type="FunFam" id="3.40.50.720:FF:000033">
    <property type="entry name" value="Adenylyltransferase and sulfurtransferase MOCS3"/>
    <property type="match status" value="1"/>
</dbReference>
<dbReference type="EC" id="2.7.7.80" evidence="8"/>
<feature type="domain" description="Rhodanese" evidence="13">
    <location>
        <begin position="295"/>
        <end position="378"/>
    </location>
</feature>
<reference evidence="14" key="1">
    <citation type="submission" date="2021-11" db="EMBL/GenBank/DDBJ databases">
        <title>Genome sequence.</title>
        <authorList>
            <person name="Sun Q."/>
        </authorList>
    </citation>
    <scope>NUCLEOTIDE SEQUENCE</scope>
    <source>
        <strain evidence="14">JC732</strain>
    </source>
</reference>
<sequence length="380" mass="40594">MNTTFDREELQRYSRQITLPPVGVAGQEKLKAASVLVIGAGGLGSPAAMYLAAAGVGRLGIVDADEVDLSNLHRQIIHSSQRVGKSKVDSAAATLGAINPHVQIEPHPVRLTAENARELITPYDVVLDGTDNFATRYLVNDACVLLGKPNCYGSILKFEGQAAVFGLAGGPCYRCLYPTPPQAGFVPNCAEAGVFGVLPGVIGTIQATEAIKLILGIGEPLSGRLLTYDALKMRFRQLQIVRDSYCPVCGDDPTIRTLEEVAGACSATPASATISAASQSPWDVSVDDLKRRIDSGDAITILDVREPAEFEICNIGGTLIPMSVLPARFRKLDRSATYIVHCKSGMRSSTAVQLLRDFGFESVYNLNGGIDAWLQKFGRA</sequence>
<dbReference type="PANTHER" id="PTHR10953:SF102">
    <property type="entry name" value="ADENYLYLTRANSFERASE AND SULFURTRANSFERASE MOCS3"/>
    <property type="match status" value="1"/>
</dbReference>
<evidence type="ECO:0000256" key="7">
    <source>
        <dbReference type="ARBA" id="ARBA00063809"/>
    </source>
</evidence>
<keyword evidence="3" id="KW-0547">Nucleotide-binding</keyword>
<evidence type="ECO:0000256" key="5">
    <source>
        <dbReference type="ARBA" id="ARBA00052218"/>
    </source>
</evidence>
<dbReference type="EMBL" id="JAJKFT010000004">
    <property type="protein sequence ID" value="MCC9628815.1"/>
    <property type="molecule type" value="Genomic_DNA"/>
</dbReference>
<dbReference type="GO" id="GO:0061605">
    <property type="term" value="F:molybdopterin-synthase adenylyltransferase activity"/>
    <property type="evidence" value="ECO:0007669"/>
    <property type="project" value="UniProtKB-EC"/>
</dbReference>
<dbReference type="InterPro" id="IPR000594">
    <property type="entry name" value="ThiF_NAD_FAD-bd"/>
</dbReference>
<evidence type="ECO:0000256" key="9">
    <source>
        <dbReference type="ARBA" id="ARBA00073635"/>
    </source>
</evidence>
<dbReference type="PROSITE" id="PS50206">
    <property type="entry name" value="RHODANESE_3"/>
    <property type="match status" value="1"/>
</dbReference>
<dbReference type="GO" id="GO:0008641">
    <property type="term" value="F:ubiquitin-like modifier activating enzyme activity"/>
    <property type="evidence" value="ECO:0007669"/>
    <property type="project" value="InterPro"/>
</dbReference>
<evidence type="ECO:0000256" key="2">
    <source>
        <dbReference type="ARBA" id="ARBA00022679"/>
    </source>
</evidence>
<dbReference type="InterPro" id="IPR036873">
    <property type="entry name" value="Rhodanese-like_dom_sf"/>
</dbReference>
<dbReference type="SMART" id="SM00450">
    <property type="entry name" value="RHOD"/>
    <property type="match status" value="1"/>
</dbReference>
<dbReference type="RefSeq" id="WP_230218292.1">
    <property type="nucleotide sequence ID" value="NZ_JAJKFT010000004.1"/>
</dbReference>
<comment type="catalytic activity">
    <reaction evidence="5">
        <text>[molybdopterin-synthase sulfur-carrier protein]-C-terminal Gly-Gly + ATP + H(+) = [molybdopterin-synthase sulfur-carrier protein]-C-terminal Gly-Gly-AMP + diphosphate</text>
        <dbReference type="Rhea" id="RHEA:43616"/>
        <dbReference type="Rhea" id="RHEA-COMP:12159"/>
        <dbReference type="Rhea" id="RHEA-COMP:12202"/>
        <dbReference type="ChEBI" id="CHEBI:15378"/>
        <dbReference type="ChEBI" id="CHEBI:30616"/>
        <dbReference type="ChEBI" id="CHEBI:33019"/>
        <dbReference type="ChEBI" id="CHEBI:90618"/>
        <dbReference type="ChEBI" id="CHEBI:90778"/>
        <dbReference type="EC" id="2.7.7.80"/>
    </reaction>
</comment>
<dbReference type="SUPFAM" id="SSF69572">
    <property type="entry name" value="Activating enzymes of the ubiquitin-like proteins"/>
    <property type="match status" value="1"/>
</dbReference>
<evidence type="ECO:0000256" key="4">
    <source>
        <dbReference type="ARBA" id="ARBA00022840"/>
    </source>
</evidence>
<dbReference type="GO" id="GO:0005829">
    <property type="term" value="C:cytosol"/>
    <property type="evidence" value="ECO:0007669"/>
    <property type="project" value="TreeGrafter"/>
</dbReference>
<dbReference type="InterPro" id="IPR035985">
    <property type="entry name" value="Ubiquitin-activating_enz"/>
</dbReference>
<dbReference type="InterPro" id="IPR001763">
    <property type="entry name" value="Rhodanese-like_dom"/>
</dbReference>
<keyword evidence="4" id="KW-0067">ATP-binding</keyword>
<dbReference type="Pfam" id="PF00581">
    <property type="entry name" value="Rhodanese"/>
    <property type="match status" value="1"/>
</dbReference>
<keyword evidence="15" id="KW-1185">Reference proteome</keyword>
<dbReference type="Gene3D" id="3.40.50.720">
    <property type="entry name" value="NAD(P)-binding Rossmann-like Domain"/>
    <property type="match status" value="1"/>
</dbReference>
<comment type="function">
    <text evidence="6">Catalyzes the adenylation by ATP of the carboxyl group of the C-terminal glycine of sulfur carrier protein MoaD.</text>
</comment>
<dbReference type="InterPro" id="IPR045886">
    <property type="entry name" value="ThiF/MoeB/HesA"/>
</dbReference>
<gene>
    <name evidence="14" type="primary">moeB</name>
    <name evidence="14" type="ORF">LOC68_10430</name>
</gene>
<evidence type="ECO:0000256" key="8">
    <source>
        <dbReference type="ARBA" id="ARBA00066884"/>
    </source>
</evidence>
<evidence type="ECO:0000256" key="6">
    <source>
        <dbReference type="ARBA" id="ARBA00055169"/>
    </source>
</evidence>
<dbReference type="PANTHER" id="PTHR10953">
    <property type="entry name" value="UBIQUITIN-ACTIVATING ENZYME E1"/>
    <property type="match status" value="1"/>
</dbReference>
<dbReference type="GO" id="GO:0004792">
    <property type="term" value="F:thiosulfate-cyanide sulfurtransferase activity"/>
    <property type="evidence" value="ECO:0007669"/>
    <property type="project" value="TreeGrafter"/>
</dbReference>
<dbReference type="GO" id="GO:0005524">
    <property type="term" value="F:ATP binding"/>
    <property type="evidence" value="ECO:0007669"/>
    <property type="project" value="UniProtKB-KW"/>
</dbReference>
<comment type="caution">
    <text evidence="14">The sequence shown here is derived from an EMBL/GenBank/DDBJ whole genome shotgun (WGS) entry which is preliminary data.</text>
</comment>
<proteinExistence type="inferred from homology"/>
<evidence type="ECO:0000256" key="1">
    <source>
        <dbReference type="ARBA" id="ARBA00009919"/>
    </source>
</evidence>
<dbReference type="CDD" id="cd00158">
    <property type="entry name" value="RHOD"/>
    <property type="match status" value="1"/>
</dbReference>
<dbReference type="NCBIfam" id="NF004281">
    <property type="entry name" value="PRK05690.1"/>
    <property type="match status" value="1"/>
</dbReference>
<evidence type="ECO:0000256" key="3">
    <source>
        <dbReference type="ARBA" id="ARBA00022741"/>
    </source>
</evidence>
<accession>A0A9X1MM85</accession>
<comment type="similarity">
    <text evidence="1">Belongs to the HesA/MoeB/ThiF family.</text>
</comment>
<dbReference type="AlphaFoldDB" id="A0A9X1MM85"/>
<evidence type="ECO:0000313" key="15">
    <source>
        <dbReference type="Proteomes" id="UP001139103"/>
    </source>
</evidence>
<evidence type="ECO:0000259" key="13">
    <source>
        <dbReference type="PROSITE" id="PS50206"/>
    </source>
</evidence>
<evidence type="ECO:0000256" key="12">
    <source>
        <dbReference type="ARBA" id="ARBA00078531"/>
    </source>
</evidence>
<organism evidence="14 15">
    <name type="scientific">Blastopirellula sediminis</name>
    <dbReference type="NCBI Taxonomy" id="2894196"/>
    <lineage>
        <taxon>Bacteria</taxon>
        <taxon>Pseudomonadati</taxon>
        <taxon>Planctomycetota</taxon>
        <taxon>Planctomycetia</taxon>
        <taxon>Pirellulales</taxon>
        <taxon>Pirellulaceae</taxon>
        <taxon>Blastopirellula</taxon>
    </lineage>
</organism>
<keyword evidence="2" id="KW-0808">Transferase</keyword>
<evidence type="ECO:0000313" key="14">
    <source>
        <dbReference type="EMBL" id="MCC9628815.1"/>
    </source>
</evidence>
<protein>
    <recommendedName>
        <fullName evidence="9">Molybdopterin-synthase adenylyltransferase</fullName>
        <ecNumber evidence="8">2.7.7.80</ecNumber>
    </recommendedName>
    <alternativeName>
        <fullName evidence="12">MoaD protein adenylase</fullName>
    </alternativeName>
    <alternativeName>
        <fullName evidence="10">Molybdopterin-converting factor subunit 1 adenylase</fullName>
    </alternativeName>
    <alternativeName>
        <fullName evidence="11">Sulfur carrier protein MoaD adenylyltransferase</fullName>
    </alternativeName>
</protein>
<dbReference type="Pfam" id="PF00899">
    <property type="entry name" value="ThiF"/>
    <property type="match status" value="1"/>
</dbReference>
<keyword evidence="14" id="KW-0548">Nucleotidyltransferase</keyword>
<dbReference type="CDD" id="cd00757">
    <property type="entry name" value="ThiF_MoeB_HesA_family"/>
    <property type="match status" value="1"/>
</dbReference>
<dbReference type="Gene3D" id="3.40.250.10">
    <property type="entry name" value="Rhodanese-like domain"/>
    <property type="match status" value="1"/>
</dbReference>
<comment type="subunit">
    <text evidence="7">Homodimer. Forms a stable heterotetrameric complex of 2 MoeB and 2 MoaD during adenylation of MoaD.</text>
</comment>
<evidence type="ECO:0000256" key="11">
    <source>
        <dbReference type="ARBA" id="ARBA00075328"/>
    </source>
</evidence>
<dbReference type="Proteomes" id="UP001139103">
    <property type="component" value="Unassembled WGS sequence"/>
</dbReference>
<dbReference type="GO" id="GO:0008146">
    <property type="term" value="F:sulfotransferase activity"/>
    <property type="evidence" value="ECO:0007669"/>
    <property type="project" value="TreeGrafter"/>
</dbReference>
<name>A0A9X1MM85_9BACT</name>